<feature type="transmembrane region" description="Helical" evidence="1">
    <location>
        <begin position="58"/>
        <end position="79"/>
    </location>
</feature>
<proteinExistence type="predicted"/>
<keyword evidence="1" id="KW-1133">Transmembrane helix</keyword>
<accession>A0A0L6CHP0</accession>
<evidence type="ECO:0000256" key="1">
    <source>
        <dbReference type="SAM" id="Phobius"/>
    </source>
</evidence>
<feature type="transmembrane region" description="Helical" evidence="1">
    <location>
        <begin position="116"/>
        <end position="135"/>
    </location>
</feature>
<comment type="caution">
    <text evidence="3">The sequence shown here is derived from an EMBL/GenBank/DDBJ whole genome shotgun (WGS) entry which is preliminary data.</text>
</comment>
<feature type="transmembrane region" description="Helical" evidence="1">
    <location>
        <begin position="180"/>
        <end position="197"/>
    </location>
</feature>
<evidence type="ECO:0000259" key="2">
    <source>
        <dbReference type="Pfam" id="PF07786"/>
    </source>
</evidence>
<evidence type="ECO:0000313" key="3">
    <source>
        <dbReference type="EMBL" id="KNX37317.1"/>
    </source>
</evidence>
<feature type="transmembrane region" description="Helical" evidence="1">
    <location>
        <begin position="21"/>
        <end position="38"/>
    </location>
</feature>
<organism evidence="3 4">
    <name type="scientific">Luteipulveratus halotolerans</name>
    <dbReference type="NCBI Taxonomy" id="1631356"/>
    <lineage>
        <taxon>Bacteria</taxon>
        <taxon>Bacillati</taxon>
        <taxon>Actinomycetota</taxon>
        <taxon>Actinomycetes</taxon>
        <taxon>Micrococcales</taxon>
        <taxon>Dermacoccaceae</taxon>
        <taxon>Luteipulveratus</taxon>
    </lineage>
</organism>
<protein>
    <recommendedName>
        <fullName evidence="2">Heparan-alpha-glucosaminide N-acetyltransferase catalytic domain-containing protein</fullName>
    </recommendedName>
</protein>
<keyword evidence="4" id="KW-1185">Reference proteome</keyword>
<dbReference type="InterPro" id="IPR012429">
    <property type="entry name" value="HGSNAT_cat"/>
</dbReference>
<feature type="domain" description="Heparan-alpha-glucosaminide N-acetyltransferase catalytic" evidence="2">
    <location>
        <begin position="16"/>
        <end position="237"/>
    </location>
</feature>
<sequence>MSLSTRPAPPAARTTRLAALDVLRGVAIIAVIAFHLTWDLGSLDLIGVDIGRTTWGRWIAHGIAGTFLLLVGVSLVLAHRERFRAQAFWRREVELVGYAALISAVTYVALPTEFVSFGILHSIALTSVIALPFVWASRATALGAAGLALVLPQLIVIDGSSRWWSWTGLTESVKPTIDSAPVLPMLAVTLLGILLMRRLQDNRLADRLALWRAEDRLSTGLRHLGRHTLVIYLVHQPLLLGALHGFVWLRG</sequence>
<dbReference type="RefSeq" id="WP_050669661.1">
    <property type="nucleotide sequence ID" value="NZ_LAIR01000002.1"/>
</dbReference>
<keyword evidence="1" id="KW-0812">Transmembrane</keyword>
<dbReference type="EMBL" id="LAIR01000002">
    <property type="protein sequence ID" value="KNX37317.1"/>
    <property type="molecule type" value="Genomic_DNA"/>
</dbReference>
<dbReference type="STRING" id="1631356.VV01_09415"/>
<evidence type="ECO:0000313" key="4">
    <source>
        <dbReference type="Proteomes" id="UP000037397"/>
    </source>
</evidence>
<dbReference type="AlphaFoldDB" id="A0A0L6CHP0"/>
<keyword evidence="1" id="KW-0472">Membrane</keyword>
<gene>
    <name evidence="3" type="ORF">VV01_09415</name>
</gene>
<name>A0A0L6CHP0_9MICO</name>
<feature type="transmembrane region" description="Helical" evidence="1">
    <location>
        <begin position="142"/>
        <end position="160"/>
    </location>
</feature>
<feature type="transmembrane region" description="Helical" evidence="1">
    <location>
        <begin position="91"/>
        <end position="110"/>
    </location>
</feature>
<reference evidence="4" key="1">
    <citation type="submission" date="2015-03" db="EMBL/GenBank/DDBJ databases">
        <title>Luteipulveratus halotolerans sp. nov., a novel actinobacterium (Dermacoccaceae) from Sarawak, Malaysia.</title>
        <authorList>
            <person name="Juboi H."/>
            <person name="Basik A."/>
            <person name="Shamsul S.S."/>
            <person name="Arnold P."/>
            <person name="Schmitt E.K."/>
            <person name="Sanglier J.-J."/>
            <person name="Yeo T."/>
        </authorList>
    </citation>
    <scope>NUCLEOTIDE SEQUENCE [LARGE SCALE GENOMIC DNA]</scope>
    <source>
        <strain evidence="4">C296001</strain>
    </source>
</reference>
<dbReference type="Pfam" id="PF07786">
    <property type="entry name" value="HGSNAT_cat"/>
    <property type="match status" value="1"/>
</dbReference>
<dbReference type="Proteomes" id="UP000037397">
    <property type="component" value="Unassembled WGS sequence"/>
</dbReference>
<feature type="transmembrane region" description="Helical" evidence="1">
    <location>
        <begin position="229"/>
        <end position="249"/>
    </location>
</feature>